<keyword evidence="1" id="KW-0472">Membrane</keyword>
<comment type="caution">
    <text evidence="2">The sequence shown here is derived from an EMBL/GenBank/DDBJ whole genome shotgun (WGS) entry which is preliminary data.</text>
</comment>
<keyword evidence="3" id="KW-1185">Reference proteome</keyword>
<dbReference type="AlphaFoldDB" id="A0ABD4T3G1"/>
<evidence type="ECO:0000313" key="3">
    <source>
        <dbReference type="Proteomes" id="UP000031561"/>
    </source>
</evidence>
<evidence type="ECO:0000313" key="2">
    <source>
        <dbReference type="EMBL" id="MCM1982965.1"/>
    </source>
</evidence>
<keyword evidence="1" id="KW-1133">Transmembrane helix</keyword>
<evidence type="ECO:0000256" key="1">
    <source>
        <dbReference type="SAM" id="Phobius"/>
    </source>
</evidence>
<feature type="transmembrane region" description="Helical" evidence="1">
    <location>
        <begin position="106"/>
        <end position="129"/>
    </location>
</feature>
<gene>
    <name evidence="2" type="ORF">QQ91_0009030</name>
</gene>
<dbReference type="EMBL" id="JTHE03000048">
    <property type="protein sequence ID" value="MCM1982965.1"/>
    <property type="molecule type" value="Genomic_DNA"/>
</dbReference>
<name>A0ABD4T3G1_9CYAN</name>
<proteinExistence type="predicted"/>
<accession>A0ABD4T3G1</accession>
<sequence length="134" mass="15036">MDLFDPRTIATPVYERLSQLRSQTNSNDTLQQQRKQAVELYTYLSTWGLLRLKAEEMALNQEGKKQEGKKQVVKQYFQCLETLADVQGLSGEGGLKTLKNLPVDDYLGLTGLGLAIALEFSFWATAVYADVKGE</sequence>
<reference evidence="2 3" key="1">
    <citation type="journal article" date="2015" name="Genome Announc.">
        <title>Draft Genome Sequence of Filamentous Marine Cyanobacterium Lyngbya confervoides Strain BDU141951.</title>
        <authorList>
            <person name="Chandrababunaidu M.M."/>
            <person name="Sen D."/>
            <person name="Tripathy S."/>
        </authorList>
    </citation>
    <scope>NUCLEOTIDE SEQUENCE [LARGE SCALE GENOMIC DNA]</scope>
    <source>
        <strain evidence="2 3">BDU141951</strain>
    </source>
</reference>
<organism evidence="2 3">
    <name type="scientific">Lyngbya confervoides BDU141951</name>
    <dbReference type="NCBI Taxonomy" id="1574623"/>
    <lineage>
        <taxon>Bacteria</taxon>
        <taxon>Bacillati</taxon>
        <taxon>Cyanobacteriota</taxon>
        <taxon>Cyanophyceae</taxon>
        <taxon>Oscillatoriophycideae</taxon>
        <taxon>Oscillatoriales</taxon>
        <taxon>Microcoleaceae</taxon>
        <taxon>Lyngbya</taxon>
    </lineage>
</organism>
<dbReference type="RefSeq" id="WP_166281717.1">
    <property type="nucleotide sequence ID" value="NZ_JTHE03000048.1"/>
</dbReference>
<dbReference type="Proteomes" id="UP000031561">
    <property type="component" value="Unassembled WGS sequence"/>
</dbReference>
<keyword evidence="1" id="KW-0812">Transmembrane</keyword>
<protein>
    <submittedName>
        <fullName evidence="2">Uncharacterized protein</fullName>
    </submittedName>
</protein>